<sequence>MIRERFGIPNSKKAVMPTVLEGFIPFTSATLVGARRQPNGHEYQYVALKVLSGECYSTGNDISEREILKHLRDGEPTVLGYPFICHLLDDFETAGPNGNHVCLVFPLMGETLRSFGAWFNQSLVPYPTMRRFTIELVLALDYAHDRGVIHTDIQPSNIFVQIRDRNLLERYLEKQKPPHQDRKVPYTPIPSCSLRRYYFEKHKSDSLDGFSVVLGDWGVASWKNKRLSQNIQPVALRAPEVLIKAPWDQTTDWWNLGAVVLEVYRAIRMFSGMVRKPGEESSHYDVRMHLAEMVDFFGPFPRTLLAKGDPELVKDVFCDDGTVSAF</sequence>
<evidence type="ECO:0000313" key="2">
    <source>
        <dbReference type="Proteomes" id="UP001143910"/>
    </source>
</evidence>
<reference evidence="1" key="1">
    <citation type="submission" date="2022-08" db="EMBL/GenBank/DDBJ databases">
        <title>Genome Sequence of Lecanicillium fungicola.</title>
        <authorList>
            <person name="Buettner E."/>
        </authorList>
    </citation>
    <scope>NUCLEOTIDE SEQUENCE</scope>
    <source>
        <strain evidence="1">Babe33</strain>
    </source>
</reference>
<dbReference type="Proteomes" id="UP001143910">
    <property type="component" value="Unassembled WGS sequence"/>
</dbReference>
<name>A0ACC1NKY1_9HYPO</name>
<gene>
    <name evidence="1" type="ORF">NQ176_g3207</name>
</gene>
<keyword evidence="2" id="KW-1185">Reference proteome</keyword>
<organism evidence="1 2">
    <name type="scientific">Zarea fungicola</name>
    <dbReference type="NCBI Taxonomy" id="93591"/>
    <lineage>
        <taxon>Eukaryota</taxon>
        <taxon>Fungi</taxon>
        <taxon>Dikarya</taxon>
        <taxon>Ascomycota</taxon>
        <taxon>Pezizomycotina</taxon>
        <taxon>Sordariomycetes</taxon>
        <taxon>Hypocreomycetidae</taxon>
        <taxon>Hypocreales</taxon>
        <taxon>Cordycipitaceae</taxon>
        <taxon>Zarea</taxon>
    </lineage>
</organism>
<accession>A0ACC1NKY1</accession>
<proteinExistence type="predicted"/>
<comment type="caution">
    <text evidence="1">The sequence shown here is derived from an EMBL/GenBank/DDBJ whole genome shotgun (WGS) entry which is preliminary data.</text>
</comment>
<dbReference type="EMBL" id="JANJQO010000276">
    <property type="protein sequence ID" value="KAJ2979516.1"/>
    <property type="molecule type" value="Genomic_DNA"/>
</dbReference>
<protein>
    <submittedName>
        <fullName evidence="1">Uncharacterized protein</fullName>
    </submittedName>
</protein>
<evidence type="ECO:0000313" key="1">
    <source>
        <dbReference type="EMBL" id="KAJ2979516.1"/>
    </source>
</evidence>